<organism evidence="2 3">
    <name type="scientific">Adineta steineri</name>
    <dbReference type="NCBI Taxonomy" id="433720"/>
    <lineage>
        <taxon>Eukaryota</taxon>
        <taxon>Metazoa</taxon>
        <taxon>Spiralia</taxon>
        <taxon>Gnathifera</taxon>
        <taxon>Rotifera</taxon>
        <taxon>Eurotatoria</taxon>
        <taxon>Bdelloidea</taxon>
        <taxon>Adinetida</taxon>
        <taxon>Adinetidae</taxon>
        <taxon>Adineta</taxon>
    </lineage>
</organism>
<comment type="caution">
    <text evidence="2">The sequence shown here is derived from an EMBL/GenBank/DDBJ whole genome shotgun (WGS) entry which is preliminary data.</text>
</comment>
<reference evidence="2" key="1">
    <citation type="submission" date="2021-02" db="EMBL/GenBank/DDBJ databases">
        <authorList>
            <person name="Nowell W R."/>
        </authorList>
    </citation>
    <scope>NUCLEOTIDE SEQUENCE</scope>
</reference>
<dbReference type="EMBL" id="CAJNOI010000312">
    <property type="protein sequence ID" value="CAF1238368.1"/>
    <property type="molecule type" value="Genomic_DNA"/>
</dbReference>
<dbReference type="EMBL" id="CAJNOM010000625">
    <property type="protein sequence ID" value="CAF1525910.1"/>
    <property type="molecule type" value="Genomic_DNA"/>
</dbReference>
<evidence type="ECO:0000313" key="3">
    <source>
        <dbReference type="Proteomes" id="UP000663832"/>
    </source>
</evidence>
<dbReference type="Proteomes" id="UP000663832">
    <property type="component" value="Unassembled WGS sequence"/>
</dbReference>
<protein>
    <submittedName>
        <fullName evidence="2">Uncharacterized protein</fullName>
    </submittedName>
</protein>
<gene>
    <name evidence="1" type="ORF">BJG266_LOCUS28910</name>
    <name evidence="2" type="ORF">QVE165_LOCUS45131</name>
</gene>
<keyword evidence="3" id="KW-1185">Reference proteome</keyword>
<dbReference type="AlphaFoldDB" id="A0A815UQ54"/>
<name>A0A815UQ54_9BILA</name>
<accession>A0A815UQ54</accession>
<proteinExistence type="predicted"/>
<sequence length="97" mass="10578">MPFAIPYVLRRSSRLCSNLTICCSGFNTPCVPCTDTNNNYGLVYCYNDLNNYGNLYGLLSDCVSDYNSSDNGVSRSYGYYHCIDGTYSSGSGTLPSG</sequence>
<evidence type="ECO:0000313" key="2">
    <source>
        <dbReference type="EMBL" id="CAF1525910.1"/>
    </source>
</evidence>
<dbReference type="Proteomes" id="UP000663877">
    <property type="component" value="Unassembled WGS sequence"/>
</dbReference>
<evidence type="ECO:0000313" key="1">
    <source>
        <dbReference type="EMBL" id="CAF1238368.1"/>
    </source>
</evidence>